<dbReference type="Proteomes" id="UP000009022">
    <property type="component" value="Unassembled WGS sequence"/>
</dbReference>
<keyword evidence="2" id="KW-0223">Dioxygenase</keyword>
<dbReference type="SUPFAM" id="SSF56436">
    <property type="entry name" value="C-type lectin-like"/>
    <property type="match status" value="1"/>
</dbReference>
<dbReference type="InterPro" id="IPR016186">
    <property type="entry name" value="C-type_lectin-like/link_sf"/>
</dbReference>
<dbReference type="InterPro" id="IPR013819">
    <property type="entry name" value="LipOase_C"/>
</dbReference>
<evidence type="ECO:0000256" key="3">
    <source>
        <dbReference type="ARBA" id="ARBA00023002"/>
    </source>
</evidence>
<dbReference type="InterPro" id="IPR016187">
    <property type="entry name" value="CTDL_fold"/>
</dbReference>
<dbReference type="OMA" id="PIAIQMD"/>
<gene>
    <name evidence="5" type="ORF">TRIADDRAFT_60387</name>
</gene>
<dbReference type="InParanoid" id="B3S831"/>
<dbReference type="eggNOG" id="ENOG502QQSP">
    <property type="taxonomic scope" value="Eukaryota"/>
</dbReference>
<dbReference type="PhylomeDB" id="B3S831"/>
<keyword evidence="6" id="KW-1185">Reference proteome</keyword>
<evidence type="ECO:0000259" key="4">
    <source>
        <dbReference type="PROSITE" id="PS51393"/>
    </source>
</evidence>
<dbReference type="GO" id="GO:0034440">
    <property type="term" value="P:lipid oxidation"/>
    <property type="evidence" value="ECO:0007669"/>
    <property type="project" value="InterPro"/>
</dbReference>
<protein>
    <recommendedName>
        <fullName evidence="4">Lipoxygenase domain-containing protein</fullName>
    </recommendedName>
</protein>
<dbReference type="GeneID" id="6757665"/>
<dbReference type="Pfam" id="PF00305">
    <property type="entry name" value="Lipoxygenase"/>
    <property type="match status" value="2"/>
</dbReference>
<keyword evidence="1" id="KW-0479">Metal-binding</keyword>
<dbReference type="GO" id="GO:0016702">
    <property type="term" value="F:oxidoreductase activity, acting on single donors with incorporation of molecular oxygen, incorporation of two atoms of oxygen"/>
    <property type="evidence" value="ECO:0007669"/>
    <property type="project" value="InterPro"/>
</dbReference>
<sequence length="550" mass="62051">MPSDLIIDNFSDDKVFAEQRLAGLHPLQLSRVFKSSCPQGWKLIGKHCYKAFRPYHYTNWHIAQYKCKCNHGRLPILSDPTEAKLVNKYFKAWYSRVYVGAKYGKWLDGTTVENTYNTPSYFRKCLSARFSRYGLRLFYTSCFKPVWKVVCQRDAIFDGTKVSELKPFLNPDFGWKNAIESKLNSQTFGNTVNQALEDGRIFVMQFPELRALPQGPDINEVPTDNRTMQNTSSPIAIFVSNPDVNNGQLLPVAIQMDSTPTSSVFTPADGDNWSIAKTRAQLATYVSSQLVEHLLKTQFLMDPVCVVGNRHLPLKHPLRQILRRHCVGTLYGIDKSATETILPYYPYRDDGKKVFDLLRDFTEQYISLYYDSDADVVNDFELQAWADELSNEATGTPNSANGKIKDFPPAFQNRRQLINAIHLILWTASGQHAAVNYPLLEYASFVPNMPGKYYDVDGVAGFQPERFPTGSQSITQVNFANLQTTLRHDSLLDYGADIEDPPAQALVTSFAAQSSTLEASLIATNLQNVADGHLNYAYLFPSLITNSNSV</sequence>
<dbReference type="CDD" id="cd00037">
    <property type="entry name" value="CLECT"/>
    <property type="match status" value="1"/>
</dbReference>
<proteinExistence type="predicted"/>
<dbReference type="SUPFAM" id="SSF48484">
    <property type="entry name" value="Lipoxigenase"/>
    <property type="match status" value="1"/>
</dbReference>
<keyword evidence="3" id="KW-0560">Oxidoreductase</keyword>
<dbReference type="Gene3D" id="3.10.450.60">
    <property type="match status" value="1"/>
</dbReference>
<dbReference type="InterPro" id="IPR000907">
    <property type="entry name" value="LipOase"/>
</dbReference>
<accession>B3S831</accession>
<dbReference type="HOGENOM" id="CLU_495528_0_0_1"/>
<dbReference type="EMBL" id="DS985255">
    <property type="protein sequence ID" value="EDV21123.1"/>
    <property type="molecule type" value="Genomic_DNA"/>
</dbReference>
<evidence type="ECO:0000313" key="5">
    <source>
        <dbReference type="EMBL" id="EDV21123.1"/>
    </source>
</evidence>
<dbReference type="Gene3D" id="1.20.245.10">
    <property type="entry name" value="Lipoxygenase-1, Domain 5"/>
    <property type="match status" value="2"/>
</dbReference>
<reference evidence="5 6" key="1">
    <citation type="journal article" date="2008" name="Nature">
        <title>The Trichoplax genome and the nature of placozoans.</title>
        <authorList>
            <person name="Srivastava M."/>
            <person name="Begovic E."/>
            <person name="Chapman J."/>
            <person name="Putnam N.H."/>
            <person name="Hellsten U."/>
            <person name="Kawashima T."/>
            <person name="Kuo A."/>
            <person name="Mitros T."/>
            <person name="Salamov A."/>
            <person name="Carpenter M.L."/>
            <person name="Signorovitch A.Y."/>
            <person name="Moreno M.A."/>
            <person name="Kamm K."/>
            <person name="Grimwood J."/>
            <person name="Schmutz J."/>
            <person name="Shapiro H."/>
            <person name="Grigoriev I.V."/>
            <person name="Buss L.W."/>
            <person name="Schierwater B."/>
            <person name="Dellaporta S.L."/>
            <person name="Rokhsar D.S."/>
        </authorList>
    </citation>
    <scope>NUCLEOTIDE SEQUENCE [LARGE SCALE GENOMIC DNA]</scope>
    <source>
        <strain evidence="5 6">Grell-BS-1999</strain>
    </source>
</reference>
<feature type="domain" description="Lipoxygenase" evidence="4">
    <location>
        <begin position="179"/>
        <end position="340"/>
    </location>
</feature>
<evidence type="ECO:0000256" key="2">
    <source>
        <dbReference type="ARBA" id="ARBA00022964"/>
    </source>
</evidence>
<dbReference type="PANTHER" id="PTHR11771">
    <property type="entry name" value="LIPOXYGENASE"/>
    <property type="match status" value="1"/>
</dbReference>
<dbReference type="OrthoDB" id="407298at2759"/>
<dbReference type="STRING" id="10228.B3S831"/>
<dbReference type="CTD" id="6757665"/>
<dbReference type="InterPro" id="IPR001304">
    <property type="entry name" value="C-type_lectin-like"/>
</dbReference>
<name>B3S831_TRIAD</name>
<dbReference type="AlphaFoldDB" id="B3S831"/>
<dbReference type="GO" id="GO:0046872">
    <property type="term" value="F:metal ion binding"/>
    <property type="evidence" value="ECO:0007669"/>
    <property type="project" value="UniProtKB-KW"/>
</dbReference>
<dbReference type="Gene3D" id="3.10.100.10">
    <property type="entry name" value="Mannose-Binding Protein A, subunit A"/>
    <property type="match status" value="1"/>
</dbReference>
<dbReference type="SMART" id="SM00034">
    <property type="entry name" value="CLECT"/>
    <property type="match status" value="1"/>
</dbReference>
<dbReference type="KEGG" id="tad:TRIADDRAFT_60387"/>
<feature type="domain" description="Lipoxygenase" evidence="4">
    <location>
        <begin position="341"/>
        <end position="550"/>
    </location>
</feature>
<organism evidence="5 6">
    <name type="scientific">Trichoplax adhaerens</name>
    <name type="common">Trichoplax reptans</name>
    <dbReference type="NCBI Taxonomy" id="10228"/>
    <lineage>
        <taxon>Eukaryota</taxon>
        <taxon>Metazoa</taxon>
        <taxon>Placozoa</taxon>
        <taxon>Uniplacotomia</taxon>
        <taxon>Trichoplacea</taxon>
        <taxon>Trichoplacidae</taxon>
        <taxon>Trichoplax</taxon>
    </lineage>
</organism>
<dbReference type="InterPro" id="IPR036226">
    <property type="entry name" value="LipOase_C_sf"/>
</dbReference>
<dbReference type="RefSeq" id="XP_002116453.1">
    <property type="nucleotide sequence ID" value="XM_002116417.1"/>
</dbReference>
<evidence type="ECO:0000313" key="6">
    <source>
        <dbReference type="Proteomes" id="UP000009022"/>
    </source>
</evidence>
<dbReference type="PROSITE" id="PS51393">
    <property type="entry name" value="LIPOXYGENASE_3"/>
    <property type="match status" value="2"/>
</dbReference>
<evidence type="ECO:0000256" key="1">
    <source>
        <dbReference type="ARBA" id="ARBA00022723"/>
    </source>
</evidence>